<dbReference type="GeneTree" id="ENSGT00390000002105"/>
<dbReference type="OrthoDB" id="100767at2759"/>
<evidence type="ECO:0000313" key="3">
    <source>
        <dbReference type="Ensembl" id="ENSLLEP00000029722.1"/>
    </source>
</evidence>
<dbReference type="Proteomes" id="UP000694569">
    <property type="component" value="Unplaced"/>
</dbReference>
<dbReference type="PANTHER" id="PTHR15077:SF10">
    <property type="entry name" value="FAS-ASSOCIATED DEATH DOMAIN PROTEIN"/>
    <property type="match status" value="1"/>
</dbReference>
<dbReference type="Gene3D" id="1.10.533.10">
    <property type="entry name" value="Death Domain, Fas"/>
    <property type="match status" value="2"/>
</dbReference>
<dbReference type="Pfam" id="PF00531">
    <property type="entry name" value="Death"/>
    <property type="match status" value="1"/>
</dbReference>
<dbReference type="InterPro" id="IPR000488">
    <property type="entry name" value="Death_dom"/>
</dbReference>
<reference evidence="3" key="1">
    <citation type="submission" date="2025-08" db="UniProtKB">
        <authorList>
            <consortium name="Ensembl"/>
        </authorList>
    </citation>
    <scope>IDENTIFICATION</scope>
</reference>
<proteinExistence type="predicted"/>
<evidence type="ECO:0000313" key="4">
    <source>
        <dbReference type="Proteomes" id="UP000694569"/>
    </source>
</evidence>
<dbReference type="Pfam" id="PF01335">
    <property type="entry name" value="DED"/>
    <property type="match status" value="1"/>
</dbReference>
<dbReference type="GO" id="GO:0005123">
    <property type="term" value="F:death receptor binding"/>
    <property type="evidence" value="ECO:0007669"/>
    <property type="project" value="TreeGrafter"/>
</dbReference>
<evidence type="ECO:0008006" key="5">
    <source>
        <dbReference type="Google" id="ProtNLM"/>
    </source>
</evidence>
<keyword evidence="4" id="KW-1185">Reference proteome</keyword>
<reference evidence="3" key="2">
    <citation type="submission" date="2025-09" db="UniProtKB">
        <authorList>
            <consortium name="Ensembl"/>
        </authorList>
    </citation>
    <scope>IDENTIFICATION</scope>
</reference>
<dbReference type="GO" id="GO:0097191">
    <property type="term" value="P:extrinsic apoptotic signaling pathway"/>
    <property type="evidence" value="ECO:0007669"/>
    <property type="project" value="TreeGrafter"/>
</dbReference>
<dbReference type="PANTHER" id="PTHR15077">
    <property type="entry name" value="FAS-ASSOCIATING DEATH DOMAIN-CONTAINING PROTEIN FADD"/>
    <property type="match status" value="1"/>
</dbReference>
<dbReference type="FunFam" id="1.10.533.10:FF:000059">
    <property type="entry name" value="Fas-associated via death domain"/>
    <property type="match status" value="1"/>
</dbReference>
<dbReference type="PROSITE" id="PS50017">
    <property type="entry name" value="DEATH_DOMAIN"/>
    <property type="match status" value="1"/>
</dbReference>
<dbReference type="SMART" id="SM00005">
    <property type="entry name" value="DEATH"/>
    <property type="match status" value="1"/>
</dbReference>
<dbReference type="GO" id="GO:0045089">
    <property type="term" value="P:positive regulation of innate immune response"/>
    <property type="evidence" value="ECO:0007669"/>
    <property type="project" value="TreeGrafter"/>
</dbReference>
<dbReference type="InterPro" id="IPR011029">
    <property type="entry name" value="DEATH-like_dom_sf"/>
</dbReference>
<evidence type="ECO:0000259" key="1">
    <source>
        <dbReference type="PROSITE" id="PS50017"/>
    </source>
</evidence>
<feature type="domain" description="Death" evidence="1">
    <location>
        <begin position="141"/>
        <end position="211"/>
    </location>
</feature>
<evidence type="ECO:0000259" key="2">
    <source>
        <dbReference type="PROSITE" id="PS50168"/>
    </source>
</evidence>
<dbReference type="SUPFAM" id="SSF47986">
    <property type="entry name" value="DEATH domain"/>
    <property type="match status" value="2"/>
</dbReference>
<feature type="domain" description="DED" evidence="2">
    <location>
        <begin position="8"/>
        <end position="86"/>
    </location>
</feature>
<dbReference type="GO" id="GO:0042981">
    <property type="term" value="P:regulation of apoptotic process"/>
    <property type="evidence" value="ECO:0007669"/>
    <property type="project" value="InterPro"/>
</dbReference>
<dbReference type="SMART" id="SM00031">
    <property type="entry name" value="DED"/>
    <property type="match status" value="1"/>
</dbReference>
<protein>
    <recommendedName>
        <fullName evidence="5">FADD</fullName>
    </recommendedName>
</protein>
<dbReference type="InterPro" id="IPR016729">
    <property type="entry name" value="FADD"/>
</dbReference>
<dbReference type="Ensembl" id="ENSLLET00000030870.1">
    <property type="protein sequence ID" value="ENSLLEP00000029722.1"/>
    <property type="gene ID" value="ENSLLEG00000018856.1"/>
</dbReference>
<accession>A0A8C5PZK4</accession>
<organism evidence="3 4">
    <name type="scientific">Leptobrachium leishanense</name>
    <name type="common">Leishan spiny toad</name>
    <dbReference type="NCBI Taxonomy" id="445787"/>
    <lineage>
        <taxon>Eukaryota</taxon>
        <taxon>Metazoa</taxon>
        <taxon>Chordata</taxon>
        <taxon>Craniata</taxon>
        <taxon>Vertebrata</taxon>
        <taxon>Euteleostomi</taxon>
        <taxon>Amphibia</taxon>
        <taxon>Batrachia</taxon>
        <taxon>Anura</taxon>
        <taxon>Pelobatoidea</taxon>
        <taxon>Megophryidae</taxon>
        <taxon>Leptobrachium</taxon>
    </lineage>
</organism>
<dbReference type="PROSITE" id="PS50168">
    <property type="entry name" value="DED"/>
    <property type="match status" value="1"/>
</dbReference>
<dbReference type="GO" id="GO:0031265">
    <property type="term" value="C:CD95 death-inducing signaling complex"/>
    <property type="evidence" value="ECO:0007669"/>
    <property type="project" value="TreeGrafter"/>
</dbReference>
<dbReference type="InterPro" id="IPR001875">
    <property type="entry name" value="DED_dom"/>
</dbReference>
<dbReference type="CDD" id="cd08336">
    <property type="entry name" value="DED_FADD"/>
    <property type="match status" value="1"/>
</dbReference>
<sequence length="214" mass="24689">MAGSASDRFLAMLVKISNELKEEDLKSLKSLCGESICNRKLEGIKLGTDLFTCLKEQNEISCENVDRLIYLLVTIERNDLAEEVKCYQRNYQTHSMKPDLQPNMQDNRQFDGTTIAQHDTQQESQLVDALDIVCEYLGSGNWKRLMRRLGVSDVTIDRVVVANPQNLYEQQMQCFREWRQQKGGDATVQVLRETLRECSMNLIHDILVEKINLK</sequence>
<name>A0A8C5PZK4_9ANUR</name>
<dbReference type="GO" id="GO:0089720">
    <property type="term" value="F:caspase binding"/>
    <property type="evidence" value="ECO:0007669"/>
    <property type="project" value="TreeGrafter"/>
</dbReference>
<dbReference type="AlphaFoldDB" id="A0A8C5PZK4"/>